<dbReference type="Proteomes" id="UP001055219">
    <property type="component" value="Unassembled WGS sequence"/>
</dbReference>
<dbReference type="OrthoDB" id="43744at2759"/>
<reference evidence="2" key="2">
    <citation type="submission" date="2022-07" db="EMBL/GenBank/DDBJ databases">
        <authorList>
            <person name="Goncalves M.F.M."/>
            <person name="Hilario S."/>
            <person name="Van De Peer Y."/>
            <person name="Esteves A.C."/>
            <person name="Alves A."/>
        </authorList>
    </citation>
    <scope>NUCLEOTIDE SEQUENCE</scope>
    <source>
        <strain evidence="2">MUM 19.33</strain>
    </source>
</reference>
<sequence length="263" mass="28878">MTVVNVVRGEVEEVLPAETYAPLSDKTLVASAHFNATSEVVAIDLDTGLWESITPEDDVSQIHINDPSSSKIVRKSVNHGISDKWIARPEALSIRASVTAPARDIHGSLWAPKNPEYVTDEDTLPPLIIVTHGGAVDVSDICDLDSFNAGTHKLEFKYTDALAISELNMPEADKKKRYTERSVLYHVTQVAAPLLILHGKCDTVVHMNQAIDMGEAMKMRAKDMALVKVDHDGHMLDKPASAKIWLDDEEVAEENTAVIVVYC</sequence>
<dbReference type="GO" id="GO:0006508">
    <property type="term" value="P:proteolysis"/>
    <property type="evidence" value="ECO:0007669"/>
    <property type="project" value="InterPro"/>
</dbReference>
<dbReference type="Pfam" id="PF00326">
    <property type="entry name" value="Peptidase_S9"/>
    <property type="match status" value="1"/>
</dbReference>
<dbReference type="InterPro" id="IPR001375">
    <property type="entry name" value="Peptidase_S9_cat"/>
</dbReference>
<gene>
    <name evidence="2" type="ORF">J7T54_008416</name>
</gene>
<dbReference type="InterPro" id="IPR029058">
    <property type="entry name" value="AB_hydrolase_fold"/>
</dbReference>
<protein>
    <submittedName>
        <fullName evidence="2">Dipeptidyl peptidase IV</fullName>
    </submittedName>
</protein>
<dbReference type="Gene3D" id="3.40.50.1820">
    <property type="entry name" value="alpha/beta hydrolase"/>
    <property type="match status" value="1"/>
</dbReference>
<dbReference type="GO" id="GO:0008236">
    <property type="term" value="F:serine-type peptidase activity"/>
    <property type="evidence" value="ECO:0007669"/>
    <property type="project" value="InterPro"/>
</dbReference>
<evidence type="ECO:0000313" key="3">
    <source>
        <dbReference type="Proteomes" id="UP001055219"/>
    </source>
</evidence>
<name>A0A9Q0BF53_9HYPO</name>
<evidence type="ECO:0000313" key="2">
    <source>
        <dbReference type="EMBL" id="KAI6782330.1"/>
    </source>
</evidence>
<reference evidence="2" key="1">
    <citation type="journal article" date="2021" name="J Fungi (Basel)">
        <title>Genomic and Metabolomic Analyses of the Marine Fungus Emericellopsis cladophorae: Insights into Saltwater Adaptability Mechanisms and Its Biosynthetic Potential.</title>
        <authorList>
            <person name="Goncalves M.F.M."/>
            <person name="Hilario S."/>
            <person name="Van de Peer Y."/>
            <person name="Esteves A.C."/>
            <person name="Alves A."/>
        </authorList>
    </citation>
    <scope>NUCLEOTIDE SEQUENCE</scope>
    <source>
        <strain evidence="2">MUM 19.33</strain>
    </source>
</reference>
<accession>A0A9Q0BF53</accession>
<proteinExistence type="predicted"/>
<organism evidence="2 3">
    <name type="scientific">Emericellopsis cladophorae</name>
    <dbReference type="NCBI Taxonomy" id="2686198"/>
    <lineage>
        <taxon>Eukaryota</taxon>
        <taxon>Fungi</taxon>
        <taxon>Dikarya</taxon>
        <taxon>Ascomycota</taxon>
        <taxon>Pezizomycotina</taxon>
        <taxon>Sordariomycetes</taxon>
        <taxon>Hypocreomycetidae</taxon>
        <taxon>Hypocreales</taxon>
        <taxon>Bionectriaceae</taxon>
        <taxon>Emericellopsis</taxon>
    </lineage>
</organism>
<keyword evidence="3" id="KW-1185">Reference proteome</keyword>
<dbReference type="RefSeq" id="XP_051363186.1">
    <property type="nucleotide sequence ID" value="XM_051505452.1"/>
</dbReference>
<dbReference type="PANTHER" id="PTHR43056:SF5">
    <property type="entry name" value="PEPTIDASE S9 PROLYL OLIGOPEPTIDASE CATALYTIC DOMAIN-CONTAINING PROTEIN"/>
    <property type="match status" value="1"/>
</dbReference>
<dbReference type="EMBL" id="JAGIXG020000014">
    <property type="protein sequence ID" value="KAI6782330.1"/>
    <property type="molecule type" value="Genomic_DNA"/>
</dbReference>
<evidence type="ECO:0000259" key="1">
    <source>
        <dbReference type="Pfam" id="PF00326"/>
    </source>
</evidence>
<dbReference type="GeneID" id="75834887"/>
<feature type="domain" description="Peptidase S9 prolyl oligopeptidase catalytic" evidence="1">
    <location>
        <begin position="150"/>
        <end position="248"/>
    </location>
</feature>
<dbReference type="AlphaFoldDB" id="A0A9Q0BF53"/>
<comment type="caution">
    <text evidence="2">The sequence shown here is derived from an EMBL/GenBank/DDBJ whole genome shotgun (WGS) entry which is preliminary data.</text>
</comment>
<dbReference type="InterPro" id="IPR050585">
    <property type="entry name" value="Xaa-Pro_dipeptidyl-ppase/CocE"/>
</dbReference>
<dbReference type="SUPFAM" id="SSF53474">
    <property type="entry name" value="alpha/beta-Hydrolases"/>
    <property type="match status" value="1"/>
</dbReference>
<dbReference type="PANTHER" id="PTHR43056">
    <property type="entry name" value="PEPTIDASE S9 PROLYL OLIGOPEPTIDASE"/>
    <property type="match status" value="1"/>
</dbReference>